<evidence type="ECO:0000313" key="2">
    <source>
        <dbReference type="Proteomes" id="UP001244207"/>
    </source>
</evidence>
<gene>
    <name evidence="1" type="ORF">BDZ83DRAFT_121012</name>
</gene>
<accession>A0AAD8UAC8</accession>
<dbReference type="EMBL" id="JAHMHS010000162">
    <property type="protein sequence ID" value="KAK1711220.1"/>
    <property type="molecule type" value="Genomic_DNA"/>
</dbReference>
<comment type="caution">
    <text evidence="1">The sequence shown here is derived from an EMBL/GenBank/DDBJ whole genome shotgun (WGS) entry which is preliminary data.</text>
</comment>
<proteinExistence type="predicted"/>
<evidence type="ECO:0000313" key="1">
    <source>
        <dbReference type="EMBL" id="KAK1711220.1"/>
    </source>
</evidence>
<protein>
    <submittedName>
        <fullName evidence="1">Uncharacterized protein</fullName>
    </submittedName>
</protein>
<organism evidence="1 2">
    <name type="scientific">Glomerella acutata</name>
    <name type="common">Colletotrichum acutatum</name>
    <dbReference type="NCBI Taxonomy" id="27357"/>
    <lineage>
        <taxon>Eukaryota</taxon>
        <taxon>Fungi</taxon>
        <taxon>Dikarya</taxon>
        <taxon>Ascomycota</taxon>
        <taxon>Pezizomycotina</taxon>
        <taxon>Sordariomycetes</taxon>
        <taxon>Hypocreomycetidae</taxon>
        <taxon>Glomerellales</taxon>
        <taxon>Glomerellaceae</taxon>
        <taxon>Colletotrichum</taxon>
        <taxon>Colletotrichum acutatum species complex</taxon>
    </lineage>
</organism>
<keyword evidence="2" id="KW-1185">Reference proteome</keyword>
<dbReference type="GeneID" id="85385048"/>
<sequence>MSFSSSLSCPSPPPYSFPCAPISIPRHRGILPYLRWVIRRLSSPILAHSPFLTPSTPLYTPFHTAARPPPYLPSHPLLVFDLAQGTEPVRIPFICLPVCLAAIPCTSVGSPGYVEPIPIYKLHLHALRGTPAVFGGPSHSRCQPCSCCRCQPCHCSRLAGRFGLSSCEAFGLLFI</sequence>
<dbReference type="AlphaFoldDB" id="A0AAD8UAC8"/>
<dbReference type="RefSeq" id="XP_060359023.1">
    <property type="nucleotide sequence ID" value="XM_060501149.1"/>
</dbReference>
<name>A0AAD8UAC8_GLOAC</name>
<reference evidence="1" key="1">
    <citation type="submission" date="2021-12" db="EMBL/GenBank/DDBJ databases">
        <title>Comparative genomics, transcriptomics and evolutionary studies reveal genomic signatures of adaptation to plant cell wall in hemibiotrophic fungi.</title>
        <authorList>
            <consortium name="DOE Joint Genome Institute"/>
            <person name="Baroncelli R."/>
            <person name="Diaz J.F."/>
            <person name="Benocci T."/>
            <person name="Peng M."/>
            <person name="Battaglia E."/>
            <person name="Haridas S."/>
            <person name="Andreopoulos W."/>
            <person name="Labutti K."/>
            <person name="Pangilinan J."/>
            <person name="Floch G.L."/>
            <person name="Makela M.R."/>
            <person name="Henrissat B."/>
            <person name="Grigoriev I.V."/>
            <person name="Crouch J.A."/>
            <person name="De Vries R.P."/>
            <person name="Sukno S.A."/>
            <person name="Thon M.R."/>
        </authorList>
    </citation>
    <scope>NUCLEOTIDE SEQUENCE</scope>
    <source>
        <strain evidence="1">CBS 112980</strain>
    </source>
</reference>
<dbReference type="Proteomes" id="UP001244207">
    <property type="component" value="Unassembled WGS sequence"/>
</dbReference>